<evidence type="ECO:0000256" key="1">
    <source>
        <dbReference type="SAM" id="Phobius"/>
    </source>
</evidence>
<dbReference type="AlphaFoldDB" id="A0A7J6BSU0"/>
<comment type="caution">
    <text evidence="4">The sequence shown here is derived from an EMBL/GenBank/DDBJ whole genome shotgun (WGS) entry which is preliminary data.</text>
</comment>
<dbReference type="PANTHER" id="PTHR21063:SF4">
    <property type="entry name" value="CD48 ANTIGEN-RELATED"/>
    <property type="match status" value="1"/>
</dbReference>
<dbReference type="Proteomes" id="UP000579812">
    <property type="component" value="Unassembled WGS sequence"/>
</dbReference>
<dbReference type="InterPro" id="IPR013783">
    <property type="entry name" value="Ig-like_fold"/>
</dbReference>
<keyword evidence="1" id="KW-1133">Transmembrane helix</keyword>
<keyword evidence="1" id="KW-0812">Transmembrane</keyword>
<feature type="transmembrane region" description="Helical" evidence="1">
    <location>
        <begin position="235"/>
        <end position="255"/>
    </location>
</feature>
<gene>
    <name evidence="4" type="ORF">G5714_022078</name>
</gene>
<feature type="domain" description="Ig-like" evidence="3">
    <location>
        <begin position="132"/>
        <end position="220"/>
    </location>
</feature>
<dbReference type="InterPro" id="IPR003599">
    <property type="entry name" value="Ig_sub"/>
</dbReference>
<protein>
    <recommendedName>
        <fullName evidence="3">Ig-like domain-containing protein</fullName>
    </recommendedName>
</protein>
<dbReference type="InterPro" id="IPR007110">
    <property type="entry name" value="Ig-like_dom"/>
</dbReference>
<evidence type="ECO:0000313" key="5">
    <source>
        <dbReference type="Proteomes" id="UP000579812"/>
    </source>
</evidence>
<dbReference type="EMBL" id="JAAMOB010000022">
    <property type="protein sequence ID" value="KAF4098070.1"/>
    <property type="molecule type" value="Genomic_DNA"/>
</dbReference>
<accession>A0A7J6BSU0</accession>
<keyword evidence="1" id="KW-0472">Membrane</keyword>
<dbReference type="PROSITE" id="PS50835">
    <property type="entry name" value="IG_LIKE"/>
    <property type="match status" value="1"/>
</dbReference>
<dbReference type="InterPro" id="IPR036179">
    <property type="entry name" value="Ig-like_dom_sf"/>
</dbReference>
<feature type="signal peptide" evidence="2">
    <location>
        <begin position="1"/>
        <end position="22"/>
    </location>
</feature>
<keyword evidence="2" id="KW-0732">Signal</keyword>
<name>A0A7J6BSU0_9TELE</name>
<evidence type="ECO:0000259" key="3">
    <source>
        <dbReference type="PROSITE" id="PS50835"/>
    </source>
</evidence>
<proteinExistence type="predicted"/>
<dbReference type="Gene3D" id="2.60.40.10">
    <property type="entry name" value="Immunoglobulins"/>
    <property type="match status" value="2"/>
</dbReference>
<dbReference type="SMART" id="SM00409">
    <property type="entry name" value="IG"/>
    <property type="match status" value="1"/>
</dbReference>
<dbReference type="SUPFAM" id="SSF48726">
    <property type="entry name" value="Immunoglobulin"/>
    <property type="match status" value="2"/>
</dbReference>
<feature type="chain" id="PRO_5029741086" description="Ig-like domain-containing protein" evidence="2">
    <location>
        <begin position="23"/>
        <end position="275"/>
    </location>
</feature>
<keyword evidence="5" id="KW-1185">Reference proteome</keyword>
<organism evidence="4 5">
    <name type="scientific">Onychostoma macrolepis</name>
    <dbReference type="NCBI Taxonomy" id="369639"/>
    <lineage>
        <taxon>Eukaryota</taxon>
        <taxon>Metazoa</taxon>
        <taxon>Chordata</taxon>
        <taxon>Craniata</taxon>
        <taxon>Vertebrata</taxon>
        <taxon>Euteleostomi</taxon>
        <taxon>Actinopterygii</taxon>
        <taxon>Neopterygii</taxon>
        <taxon>Teleostei</taxon>
        <taxon>Ostariophysi</taxon>
        <taxon>Cypriniformes</taxon>
        <taxon>Cyprinidae</taxon>
        <taxon>Acrossocheilinae</taxon>
        <taxon>Onychostoma</taxon>
    </lineage>
</organism>
<dbReference type="PANTHER" id="PTHR21063">
    <property type="entry name" value="LFA-3"/>
    <property type="match status" value="1"/>
</dbReference>
<sequence>MLKKRFDMFIFFCLWSMSGVFGADEVKSVSVLEGDSVTLNPDLTHIQKGDLKWKFEQFLIAKINTENNERTYHNDSAGGRFRGRLELDQTGSLSITSTTTEHTGLYEVYSRNSSNIPLYKFSLTVYARPPIPAINRDSSQCSSSSSEQNCSLLCSAVNVSHVTLSWFKGHSLLSSISASDLSISLSLPLEMEYQDKNTYSCVINNPISNQTKLLNSTELCQPCAYCIRYCGTLEAVIRLVVAAVVGVAAVAVLVYDIRSTRSEQHGRDITVRPME</sequence>
<reference evidence="4 5" key="1">
    <citation type="submission" date="2020-04" db="EMBL/GenBank/DDBJ databases">
        <title>Chromosome-level genome assembly of a cyprinid fish Onychostoma macrolepis by integration of Nanopore Sequencing, Bionano and Hi-C technology.</title>
        <authorList>
            <person name="Wang D."/>
        </authorList>
    </citation>
    <scope>NUCLEOTIDE SEQUENCE [LARGE SCALE GENOMIC DNA]</scope>
    <source>
        <strain evidence="4">SWU-2019</strain>
        <tissue evidence="4">Muscle</tissue>
    </source>
</reference>
<evidence type="ECO:0000313" key="4">
    <source>
        <dbReference type="EMBL" id="KAF4098070.1"/>
    </source>
</evidence>
<evidence type="ECO:0000256" key="2">
    <source>
        <dbReference type="SAM" id="SignalP"/>
    </source>
</evidence>